<accession>A0A5D3DEE6</accession>
<protein>
    <submittedName>
        <fullName evidence="1">Uncharacterized protein</fullName>
    </submittedName>
</protein>
<comment type="caution">
    <text evidence="1">The sequence shown here is derived from an EMBL/GenBank/DDBJ whole genome shotgun (WGS) entry which is preliminary data.</text>
</comment>
<proteinExistence type="predicted"/>
<sequence>MFEYHGILGIAVVASPQSLHLSNDELPSVLSRGTLSALSVNEIYAISLSVKYVLLQKIDITIWFPSSHASSATDQSQE</sequence>
<reference evidence="1 2" key="1">
    <citation type="submission" date="2019-08" db="EMBL/GenBank/DDBJ databases">
        <title>Draft genome sequences of two oriental melons (Cucumis melo L. var makuwa).</title>
        <authorList>
            <person name="Kwon S.-Y."/>
        </authorList>
    </citation>
    <scope>NUCLEOTIDE SEQUENCE [LARGE SCALE GENOMIC DNA]</scope>
    <source>
        <strain evidence="2">cv. Chang Bougi</strain>
        <tissue evidence="1">Leaf</tissue>
    </source>
</reference>
<evidence type="ECO:0000313" key="1">
    <source>
        <dbReference type="EMBL" id="TYK21770.1"/>
    </source>
</evidence>
<organism evidence="1 2">
    <name type="scientific">Cucumis melo var. makuwa</name>
    <name type="common">Oriental melon</name>
    <dbReference type="NCBI Taxonomy" id="1194695"/>
    <lineage>
        <taxon>Eukaryota</taxon>
        <taxon>Viridiplantae</taxon>
        <taxon>Streptophyta</taxon>
        <taxon>Embryophyta</taxon>
        <taxon>Tracheophyta</taxon>
        <taxon>Spermatophyta</taxon>
        <taxon>Magnoliopsida</taxon>
        <taxon>eudicotyledons</taxon>
        <taxon>Gunneridae</taxon>
        <taxon>Pentapetalae</taxon>
        <taxon>rosids</taxon>
        <taxon>fabids</taxon>
        <taxon>Cucurbitales</taxon>
        <taxon>Cucurbitaceae</taxon>
        <taxon>Benincaseae</taxon>
        <taxon>Cucumis</taxon>
    </lineage>
</organism>
<dbReference type="AlphaFoldDB" id="A0A5D3DEE6"/>
<dbReference type="Proteomes" id="UP000321947">
    <property type="component" value="Unassembled WGS sequence"/>
</dbReference>
<dbReference type="EMBL" id="SSTD01005545">
    <property type="protein sequence ID" value="TYK21770.1"/>
    <property type="molecule type" value="Genomic_DNA"/>
</dbReference>
<name>A0A5D3DEE6_CUCMM</name>
<evidence type="ECO:0000313" key="2">
    <source>
        <dbReference type="Proteomes" id="UP000321947"/>
    </source>
</evidence>
<gene>
    <name evidence="1" type="ORF">E5676_scaffold1721G00230</name>
</gene>